<dbReference type="Pfam" id="PF05239">
    <property type="entry name" value="PRC"/>
    <property type="match status" value="1"/>
</dbReference>
<proteinExistence type="predicted"/>
<dbReference type="Gene3D" id="2.30.30.240">
    <property type="entry name" value="PRC-barrel domain"/>
    <property type="match status" value="1"/>
</dbReference>
<dbReference type="InterPro" id="IPR011033">
    <property type="entry name" value="PRC_barrel-like_sf"/>
</dbReference>
<accession>A0A2A7SCC4</accession>
<dbReference type="InterPro" id="IPR027275">
    <property type="entry name" value="PRC-brl_dom"/>
</dbReference>
<dbReference type="Proteomes" id="UP000220629">
    <property type="component" value="Unassembled WGS sequence"/>
</dbReference>
<dbReference type="EMBL" id="PDDY01000001">
    <property type="protein sequence ID" value="PEH41206.1"/>
    <property type="molecule type" value="Genomic_DNA"/>
</dbReference>
<protein>
    <submittedName>
        <fullName evidence="2">Photosystem reaction center subunit H</fullName>
    </submittedName>
</protein>
<dbReference type="AlphaFoldDB" id="A0A2A7SCC4"/>
<evidence type="ECO:0000313" key="2">
    <source>
        <dbReference type="EMBL" id="PEH41206.1"/>
    </source>
</evidence>
<gene>
    <name evidence="2" type="ORF">CRM94_02980</name>
</gene>
<comment type="caution">
    <text evidence="2">The sequence shown here is derived from an EMBL/GenBank/DDBJ whole genome shotgun (WGS) entry which is preliminary data.</text>
</comment>
<name>A0A2A7SCC4_BURGA</name>
<feature type="domain" description="PRC-barrel" evidence="1">
    <location>
        <begin position="27"/>
        <end position="87"/>
    </location>
</feature>
<dbReference type="RefSeq" id="WP_096752210.1">
    <property type="nucleotide sequence ID" value="NZ_CADEPO010000007.1"/>
</dbReference>
<organism evidence="2 3">
    <name type="scientific">Burkholderia gladioli</name>
    <name type="common">Pseudomonas marginata</name>
    <name type="synonym">Phytomonas marginata</name>
    <dbReference type="NCBI Taxonomy" id="28095"/>
    <lineage>
        <taxon>Bacteria</taxon>
        <taxon>Pseudomonadati</taxon>
        <taxon>Pseudomonadota</taxon>
        <taxon>Betaproteobacteria</taxon>
        <taxon>Burkholderiales</taxon>
        <taxon>Burkholderiaceae</taxon>
        <taxon>Burkholderia</taxon>
    </lineage>
</organism>
<reference evidence="3" key="1">
    <citation type="submission" date="2017-09" db="EMBL/GenBank/DDBJ databases">
        <title>FDA dAtabase for Regulatory Grade micrObial Sequences (FDA-ARGOS): Supporting development and validation of Infectious Disease Dx tests.</title>
        <authorList>
            <person name="Minogue T."/>
            <person name="Wolcott M."/>
            <person name="Wasieloski L."/>
            <person name="Aguilar W."/>
            <person name="Moore D."/>
            <person name="Tallon L."/>
            <person name="Sadzewicz L."/>
            <person name="Ott S."/>
            <person name="Zhao X."/>
            <person name="Nagaraj S."/>
            <person name="Vavikolanu K."/>
            <person name="Aluvathingal J."/>
            <person name="Nadendla S."/>
            <person name="Sichtig H."/>
        </authorList>
    </citation>
    <scope>NUCLEOTIDE SEQUENCE [LARGE SCALE GENOMIC DNA]</scope>
    <source>
        <strain evidence="3">FDAARGOS_390</strain>
    </source>
</reference>
<sequence>MTPATPDPLRDADAPHPRRTTALAHLLDGTLARSSDGETIGHVSNAILDLRGGRIVYVLVALVPIEESVHARRLVMVPWEYVTLDADAGGLQIAASAAIVRGAPALDLDDWLGSTDTVWEDRMAAYYQGVGTPRAHSFAEELGLRSPVPQARGRY</sequence>
<evidence type="ECO:0000259" key="1">
    <source>
        <dbReference type="Pfam" id="PF05239"/>
    </source>
</evidence>
<evidence type="ECO:0000313" key="3">
    <source>
        <dbReference type="Proteomes" id="UP000220629"/>
    </source>
</evidence>
<dbReference type="SUPFAM" id="SSF50346">
    <property type="entry name" value="PRC-barrel domain"/>
    <property type="match status" value="1"/>
</dbReference>